<gene>
    <name evidence="2" type="ORF">CRENBAI_010856</name>
</gene>
<reference evidence="2 3" key="1">
    <citation type="submission" date="2021-06" db="EMBL/GenBank/DDBJ databases">
        <authorList>
            <person name="Palmer J.M."/>
        </authorList>
    </citation>
    <scope>NUCLEOTIDE SEQUENCE [LARGE SCALE GENOMIC DNA]</scope>
    <source>
        <strain evidence="2 3">MEX-2019</strain>
        <tissue evidence="2">Muscle</tissue>
    </source>
</reference>
<organism evidence="2 3">
    <name type="scientific">Crenichthys baileyi</name>
    <name type="common">White River springfish</name>
    <dbReference type="NCBI Taxonomy" id="28760"/>
    <lineage>
        <taxon>Eukaryota</taxon>
        <taxon>Metazoa</taxon>
        <taxon>Chordata</taxon>
        <taxon>Craniata</taxon>
        <taxon>Vertebrata</taxon>
        <taxon>Euteleostomi</taxon>
        <taxon>Actinopterygii</taxon>
        <taxon>Neopterygii</taxon>
        <taxon>Teleostei</taxon>
        <taxon>Neoteleostei</taxon>
        <taxon>Acanthomorphata</taxon>
        <taxon>Ovalentaria</taxon>
        <taxon>Atherinomorphae</taxon>
        <taxon>Cyprinodontiformes</taxon>
        <taxon>Goodeidae</taxon>
        <taxon>Crenichthys</taxon>
    </lineage>
</organism>
<protein>
    <submittedName>
        <fullName evidence="2">Uncharacterized protein</fullName>
    </submittedName>
</protein>
<feature type="non-terminal residue" evidence="2">
    <location>
        <position position="1"/>
    </location>
</feature>
<evidence type="ECO:0000313" key="3">
    <source>
        <dbReference type="Proteomes" id="UP001311232"/>
    </source>
</evidence>
<comment type="caution">
    <text evidence="2">The sequence shown here is derived from an EMBL/GenBank/DDBJ whole genome shotgun (WGS) entry which is preliminary data.</text>
</comment>
<proteinExistence type="predicted"/>
<evidence type="ECO:0000256" key="1">
    <source>
        <dbReference type="SAM" id="MobiDB-lite"/>
    </source>
</evidence>
<dbReference type="EMBL" id="JAHHUM010001361">
    <property type="protein sequence ID" value="KAK5612600.1"/>
    <property type="molecule type" value="Genomic_DNA"/>
</dbReference>
<keyword evidence="3" id="KW-1185">Reference proteome</keyword>
<sequence length="125" mass="13833">WQPPDYLSLRIHISELCPSSSNHPAIYNTTWTTNLPGIPSSSNPFSLLTSTWPLHSPLADFLHPLQSTESNCVIESSQQRPCLYNVEWSSLSQSGTMGPHHRGYSSNVEFGRPTERAAPPHSYGG</sequence>
<dbReference type="Proteomes" id="UP001311232">
    <property type="component" value="Unassembled WGS sequence"/>
</dbReference>
<accession>A0AAV9RU83</accession>
<dbReference type="AlphaFoldDB" id="A0AAV9RU83"/>
<evidence type="ECO:0000313" key="2">
    <source>
        <dbReference type="EMBL" id="KAK5612600.1"/>
    </source>
</evidence>
<name>A0AAV9RU83_9TELE</name>
<feature type="region of interest" description="Disordered" evidence="1">
    <location>
        <begin position="94"/>
        <end position="125"/>
    </location>
</feature>